<evidence type="ECO:0000313" key="1">
    <source>
        <dbReference type="Proteomes" id="UP000095286"/>
    </source>
</evidence>
<accession>A0AC35TQK2</accession>
<sequence length="1438" mass="164015">MVNNNDFEEVPEPVVDANFSGVEDNEHLTHSQVLFKYFKDRQTSDAEGRCTDTTIKLNGIQVSKANRLLLLAFCSRLQHPLVGLKQNSSLLIDMDSKRTKLNRLDLTIIMDYLYDGGIKIKTPTLEHSALRLGCAALVEMLKQCSGTRLQAPMMLTDRYHVDRFLSAIEKFKYDRIMTDCVIMFDNEVISHCHKHVLSAFSTFFEQYFNMPQNKDIQLFNMRNLVADIKGYELSLIIDYIYTGVLRYVSFQKIEGVYQASVQLGVHRLARKIMEHPKTNIHKDLSESNFDLMEDDGSSNHSYENNVPGDTFYQPPIEPYYQSVARSLGHVRGQSHNSSSLSMDNKEAYVEIYCEYVKGPVGGRKTGTYGINKSRFREIEDPVIPTYANEILNTAQEKLFSTRTYVYRDRKKGTQPPTLQPEDAYPELETEEEEEEEEEPSGIKEEFSPSPPFDDLLPLSPYFDPLPLEVASSIHSPTFHPQKKSDLPVNNADLRPYKCTYCSYRAKEKAAIDKHIRCIHTKETPYCCSYCDLKFKVQSNLVRHIRSHTGEKPYACKKCGISYADKKNMDAHVFREHLKIAPRCCPVKHCKAKFYRLLFALLTRSRMSLVDIENAIQKNILWKDLPAEMAALLGGSQKEYEKLIVDYSIKNQLRFKGNLIEFSKRAEEDYYEAVINFSQKKLMIYPYHLQNIYVRKGKSPFLYYFQILTEMMSTEKSYDSLPNFTAADVMRLFGIGRNEYMDLVFQNKNKLSFLRRRPSVKDLLPQKPIPINIEPWFLIEIGVVNDNDRKLLSKAEKDVIDLLIDNGTQLAGTLDKAVVQTIHQKGMVYLNVPIQNDDYHYVSPLEGFVMNRLNGDSIETLLYKIFIGIDEQSTVHELSDILDIELNLVKNAMSVFCRLGFVRKRITGLENFALHRTWAEHMIISSDLVTSPTIETLTTSITGFDLSDLSGSLISPTSGEYEDDDDLVAAIESTLSGSVLSPRQFVPAHSPGNSNAIGSSAPDGTVKRIAFVFDSTLTAFLMMGNLSASLKHHAVTLFEVGKLSDEAIDSFVEELQNVNFFSEGEAQRYSEHANTLRQTIIFLKEICEIDLIRGESMLSLDKNVRKKVMEKNYKCIVSMGPLCAEACSLPILTIPYFGAPIVEILSPWFKLFIYELAGNGPPSLYIPMGSRLSCLPLQFVKYTKLIVHSNTHEPNIISIERSLNSINDTLTSAPVLLQAYSDVTDDSEIVVVPFPFSSTNADPRSFHNHPAVKELGKQLNLNSLVGYIVLLHLKNSIKSTNSSPNKKKEGSQEGDTDSDVTSLSSYHSASLHEFRRNSKHFTINKDPRKIYNEKEALKEDESFEDFVIYDLVYGIPLFNQTLNKIVCDRIRERNLLKENLNSMNNEFAVYDFVNSMKQLHERFHLPKLEPPFNYTETNEISNPAKKVYFDDITGKLTHF</sequence>
<evidence type="ECO:0000313" key="2">
    <source>
        <dbReference type="WBParaSite" id="RSKR_0000315400.1"/>
    </source>
</evidence>
<name>A0AC35TQK2_9BILA</name>
<reference evidence="2" key="1">
    <citation type="submission" date="2016-11" db="UniProtKB">
        <authorList>
            <consortium name="WormBaseParasite"/>
        </authorList>
    </citation>
    <scope>IDENTIFICATION</scope>
    <source>
        <strain evidence="2">KR3021</strain>
    </source>
</reference>
<dbReference type="WBParaSite" id="RSKR_0000315400.1">
    <property type="protein sequence ID" value="RSKR_0000315400.1"/>
    <property type="gene ID" value="RSKR_0000315400"/>
</dbReference>
<dbReference type="Proteomes" id="UP000095286">
    <property type="component" value="Unplaced"/>
</dbReference>
<proteinExistence type="predicted"/>
<organism evidence="1 2">
    <name type="scientific">Rhabditophanes sp. KR3021</name>
    <dbReference type="NCBI Taxonomy" id="114890"/>
    <lineage>
        <taxon>Eukaryota</taxon>
        <taxon>Metazoa</taxon>
        <taxon>Ecdysozoa</taxon>
        <taxon>Nematoda</taxon>
        <taxon>Chromadorea</taxon>
        <taxon>Rhabditida</taxon>
        <taxon>Tylenchina</taxon>
        <taxon>Panagrolaimomorpha</taxon>
        <taxon>Strongyloidoidea</taxon>
        <taxon>Alloionematidae</taxon>
        <taxon>Rhabditophanes</taxon>
    </lineage>
</organism>
<protein>
    <submittedName>
        <fullName evidence="2">BTB domain-containing protein</fullName>
    </submittedName>
</protein>